<gene>
    <name evidence="1" type="ORF">FA15DRAFT_605111</name>
</gene>
<reference evidence="1 2" key="1">
    <citation type="journal article" date="2019" name="Nat. Ecol. Evol.">
        <title>Megaphylogeny resolves global patterns of mushroom evolution.</title>
        <authorList>
            <person name="Varga T."/>
            <person name="Krizsan K."/>
            <person name="Foldi C."/>
            <person name="Dima B."/>
            <person name="Sanchez-Garcia M."/>
            <person name="Sanchez-Ramirez S."/>
            <person name="Szollosi G.J."/>
            <person name="Szarkandi J.G."/>
            <person name="Papp V."/>
            <person name="Albert L."/>
            <person name="Andreopoulos W."/>
            <person name="Angelini C."/>
            <person name="Antonin V."/>
            <person name="Barry K.W."/>
            <person name="Bougher N.L."/>
            <person name="Buchanan P."/>
            <person name="Buyck B."/>
            <person name="Bense V."/>
            <person name="Catcheside P."/>
            <person name="Chovatia M."/>
            <person name="Cooper J."/>
            <person name="Damon W."/>
            <person name="Desjardin D."/>
            <person name="Finy P."/>
            <person name="Geml J."/>
            <person name="Haridas S."/>
            <person name="Hughes K."/>
            <person name="Justo A."/>
            <person name="Karasinski D."/>
            <person name="Kautmanova I."/>
            <person name="Kiss B."/>
            <person name="Kocsube S."/>
            <person name="Kotiranta H."/>
            <person name="LaButti K.M."/>
            <person name="Lechner B.E."/>
            <person name="Liimatainen K."/>
            <person name="Lipzen A."/>
            <person name="Lukacs Z."/>
            <person name="Mihaltcheva S."/>
            <person name="Morgado L.N."/>
            <person name="Niskanen T."/>
            <person name="Noordeloos M.E."/>
            <person name="Ohm R.A."/>
            <person name="Ortiz-Santana B."/>
            <person name="Ovrebo C."/>
            <person name="Racz N."/>
            <person name="Riley R."/>
            <person name="Savchenko A."/>
            <person name="Shiryaev A."/>
            <person name="Soop K."/>
            <person name="Spirin V."/>
            <person name="Szebenyi C."/>
            <person name="Tomsovsky M."/>
            <person name="Tulloss R.E."/>
            <person name="Uehling J."/>
            <person name="Grigoriev I.V."/>
            <person name="Vagvolgyi C."/>
            <person name="Papp T."/>
            <person name="Martin F.M."/>
            <person name="Miettinen O."/>
            <person name="Hibbett D.S."/>
            <person name="Nagy L.G."/>
        </authorList>
    </citation>
    <scope>NUCLEOTIDE SEQUENCE [LARGE SCALE GENOMIC DNA]</scope>
    <source>
        <strain evidence="1 2">CBS 121175</strain>
    </source>
</reference>
<dbReference type="Gene3D" id="3.60.130.30">
    <property type="match status" value="1"/>
</dbReference>
<dbReference type="OrthoDB" id="2658103at2759"/>
<dbReference type="EMBL" id="ML210513">
    <property type="protein sequence ID" value="TFK17419.1"/>
    <property type="molecule type" value="Genomic_DNA"/>
</dbReference>
<evidence type="ECO:0008006" key="3">
    <source>
        <dbReference type="Google" id="ProtNLM"/>
    </source>
</evidence>
<protein>
    <recommendedName>
        <fullName evidence="3">Fe2OG dioxygenase domain-containing protein</fullName>
    </recommendedName>
</protein>
<keyword evidence="2" id="KW-1185">Reference proteome</keyword>
<feature type="non-terminal residue" evidence="1">
    <location>
        <position position="1"/>
    </location>
</feature>
<proteinExistence type="predicted"/>
<dbReference type="Proteomes" id="UP000307440">
    <property type="component" value="Unassembled WGS sequence"/>
</dbReference>
<evidence type="ECO:0000313" key="2">
    <source>
        <dbReference type="Proteomes" id="UP000307440"/>
    </source>
</evidence>
<accession>A0A5C3KBH9</accession>
<organism evidence="1 2">
    <name type="scientific">Coprinopsis marcescibilis</name>
    <name type="common">Agaric fungus</name>
    <name type="synonym">Psathyrella marcescibilis</name>
    <dbReference type="NCBI Taxonomy" id="230819"/>
    <lineage>
        <taxon>Eukaryota</taxon>
        <taxon>Fungi</taxon>
        <taxon>Dikarya</taxon>
        <taxon>Basidiomycota</taxon>
        <taxon>Agaricomycotina</taxon>
        <taxon>Agaricomycetes</taxon>
        <taxon>Agaricomycetidae</taxon>
        <taxon>Agaricales</taxon>
        <taxon>Agaricineae</taxon>
        <taxon>Psathyrellaceae</taxon>
        <taxon>Coprinopsis</taxon>
    </lineage>
</organism>
<sequence length="185" mass="20822">LFISGDITHTSTSLAASGSYYSLTKEVATVIGIMFKHAFPEWYKKYQAAFDAGVWLREDPGPFLGRAVIFKLQGKLHKDNQDLGPSVCFGVGQYSGGEMIFPQLGAKLSYSPGDVCIFYAGDLYHRVAPFRPLETSQMDKKNQITSGRIGSVFFFPVQSYEVLHDKPKDWGYKTQWGKNEHLFEM</sequence>
<dbReference type="AlphaFoldDB" id="A0A5C3KBH9"/>
<evidence type="ECO:0000313" key="1">
    <source>
        <dbReference type="EMBL" id="TFK17419.1"/>
    </source>
</evidence>
<name>A0A5C3KBH9_COPMA</name>